<accession>A0A0D7BU99</accession>
<evidence type="ECO:0000313" key="16">
    <source>
        <dbReference type="EMBL" id="KIY73739.1"/>
    </source>
</evidence>
<dbReference type="Gene3D" id="2.40.30.10">
    <property type="entry name" value="Translation factors"/>
    <property type="match status" value="1"/>
</dbReference>
<evidence type="ECO:0000256" key="11">
    <source>
        <dbReference type="ARBA" id="ARBA00023002"/>
    </source>
</evidence>
<evidence type="ECO:0000256" key="14">
    <source>
        <dbReference type="SAM" id="MobiDB-lite"/>
    </source>
</evidence>
<evidence type="ECO:0000256" key="3">
    <source>
        <dbReference type="ARBA" id="ARBA00004774"/>
    </source>
</evidence>
<dbReference type="EMBL" id="KN880434">
    <property type="protein sequence ID" value="KIY73739.1"/>
    <property type="molecule type" value="Genomic_DNA"/>
</dbReference>
<feature type="compositionally biased region" description="Low complexity" evidence="14">
    <location>
        <begin position="1"/>
        <end position="16"/>
    </location>
</feature>
<dbReference type="InterPro" id="IPR001433">
    <property type="entry name" value="OxRdtase_FAD/NAD-bd"/>
</dbReference>
<dbReference type="PANTHER" id="PTHR19384:SF109">
    <property type="entry name" value="SULFITE REDUCTASE [NADPH] FLAVOPROTEIN COMPONENT"/>
    <property type="match status" value="1"/>
</dbReference>
<evidence type="ECO:0000256" key="9">
    <source>
        <dbReference type="ARBA" id="ARBA00022857"/>
    </source>
</evidence>
<evidence type="ECO:0000313" key="17">
    <source>
        <dbReference type="Proteomes" id="UP000054007"/>
    </source>
</evidence>
<keyword evidence="6" id="KW-0285">Flavoprotein</keyword>
<dbReference type="InterPro" id="IPR003097">
    <property type="entry name" value="CysJ-like_FAD-binding"/>
</dbReference>
<comment type="catalytic activity">
    <reaction evidence="12">
        <text>hydrogen sulfide + 3 NADP(+) + 3 H2O = sulfite + 3 NADPH + 4 H(+)</text>
        <dbReference type="Rhea" id="RHEA:13801"/>
        <dbReference type="ChEBI" id="CHEBI:15377"/>
        <dbReference type="ChEBI" id="CHEBI:15378"/>
        <dbReference type="ChEBI" id="CHEBI:17359"/>
        <dbReference type="ChEBI" id="CHEBI:29919"/>
        <dbReference type="ChEBI" id="CHEBI:57783"/>
        <dbReference type="ChEBI" id="CHEBI:58349"/>
        <dbReference type="EC" id="1.8.1.2"/>
    </reaction>
</comment>
<evidence type="ECO:0000256" key="13">
    <source>
        <dbReference type="ARBA" id="ARBA00059320"/>
    </source>
</evidence>
<dbReference type="Proteomes" id="UP000054007">
    <property type="component" value="Unassembled WGS sequence"/>
</dbReference>
<dbReference type="PROSITE" id="PS51384">
    <property type="entry name" value="FAD_FR"/>
    <property type="match status" value="1"/>
</dbReference>
<name>A0A0D7BU99_9AGAR</name>
<dbReference type="GO" id="GO:0010181">
    <property type="term" value="F:FMN binding"/>
    <property type="evidence" value="ECO:0007669"/>
    <property type="project" value="TreeGrafter"/>
</dbReference>
<reference evidence="16 17" key="1">
    <citation type="journal article" date="2015" name="Fungal Genet. Biol.">
        <title>Evolution of novel wood decay mechanisms in Agaricales revealed by the genome sequences of Fistulina hepatica and Cylindrobasidium torrendii.</title>
        <authorList>
            <person name="Floudas D."/>
            <person name="Held B.W."/>
            <person name="Riley R."/>
            <person name="Nagy L.G."/>
            <person name="Koehler G."/>
            <person name="Ransdell A.S."/>
            <person name="Younus H."/>
            <person name="Chow J."/>
            <person name="Chiniquy J."/>
            <person name="Lipzen A."/>
            <person name="Tritt A."/>
            <person name="Sun H."/>
            <person name="Haridas S."/>
            <person name="LaButti K."/>
            <person name="Ohm R.A."/>
            <person name="Kues U."/>
            <person name="Blanchette R.A."/>
            <person name="Grigoriev I.V."/>
            <person name="Minto R.E."/>
            <person name="Hibbett D.S."/>
        </authorList>
    </citation>
    <scope>NUCLEOTIDE SEQUENCE [LARGE SCALE GENOMIC DNA]</scope>
    <source>
        <strain evidence="16 17">FP15055 ss-10</strain>
    </source>
</reference>
<evidence type="ECO:0000256" key="6">
    <source>
        <dbReference type="ARBA" id="ARBA00022630"/>
    </source>
</evidence>
<dbReference type="Pfam" id="PF00667">
    <property type="entry name" value="FAD_binding_1"/>
    <property type="match status" value="1"/>
</dbReference>
<dbReference type="SUPFAM" id="SSF52343">
    <property type="entry name" value="Ferredoxin reductase-like, C-terminal NADP-linked domain"/>
    <property type="match status" value="1"/>
</dbReference>
<comment type="function">
    <text evidence="13">This enzyme catalyzes the 6-electron reduction of sulfite to sulfide. This is one of several activities required for the biosynthesis of L-cysteine from sulfate.</text>
</comment>
<organism evidence="16 17">
    <name type="scientific">Cylindrobasidium torrendii FP15055 ss-10</name>
    <dbReference type="NCBI Taxonomy" id="1314674"/>
    <lineage>
        <taxon>Eukaryota</taxon>
        <taxon>Fungi</taxon>
        <taxon>Dikarya</taxon>
        <taxon>Basidiomycota</taxon>
        <taxon>Agaricomycotina</taxon>
        <taxon>Agaricomycetes</taxon>
        <taxon>Agaricomycetidae</taxon>
        <taxon>Agaricales</taxon>
        <taxon>Marasmiineae</taxon>
        <taxon>Physalacriaceae</taxon>
        <taxon>Cylindrobasidium</taxon>
    </lineage>
</organism>
<dbReference type="Gene3D" id="1.20.990.10">
    <property type="entry name" value="NADPH-cytochrome p450 Reductase, Chain A, domain 3"/>
    <property type="match status" value="1"/>
</dbReference>
<dbReference type="FunFam" id="1.20.990.10:FF:000010">
    <property type="entry name" value="Sulfite reductase [NADPH] flavoprotein component"/>
    <property type="match status" value="1"/>
</dbReference>
<dbReference type="InterPro" id="IPR039261">
    <property type="entry name" value="FNR_nucleotide-bd"/>
</dbReference>
<comment type="pathway">
    <text evidence="3">Sulfur metabolism; hydrogen sulfide biosynthesis; hydrogen sulfide from sulfite (NADPH route): step 1/1.</text>
</comment>
<dbReference type="PANTHER" id="PTHR19384">
    <property type="entry name" value="NITRIC OXIDE SYNTHASE-RELATED"/>
    <property type="match status" value="1"/>
</dbReference>
<gene>
    <name evidence="16" type="ORF">CYLTODRAFT_439709</name>
</gene>
<evidence type="ECO:0000256" key="2">
    <source>
        <dbReference type="ARBA" id="ARBA00001974"/>
    </source>
</evidence>
<dbReference type="InterPro" id="IPR002869">
    <property type="entry name" value="Pyrv_flavodox_OxRed_cen"/>
</dbReference>
<dbReference type="SUPFAM" id="SSF63380">
    <property type="entry name" value="Riboflavin synthase domain-like"/>
    <property type="match status" value="1"/>
</dbReference>
<proteinExistence type="predicted"/>
<keyword evidence="9" id="KW-0521">NADP</keyword>
<dbReference type="EC" id="1.8.1.2" evidence="4"/>
<evidence type="ECO:0000259" key="15">
    <source>
        <dbReference type="PROSITE" id="PS51384"/>
    </source>
</evidence>
<dbReference type="InterPro" id="IPR009014">
    <property type="entry name" value="Transketo_C/PFOR_II"/>
</dbReference>
<comment type="cofactor">
    <cofactor evidence="2">
        <name>FAD</name>
        <dbReference type="ChEBI" id="CHEBI:57692"/>
    </cofactor>
</comment>
<dbReference type="InterPro" id="IPR023173">
    <property type="entry name" value="NADPH_Cyt_P450_Rdtase_alpha"/>
</dbReference>
<dbReference type="Gene3D" id="3.40.920.10">
    <property type="entry name" value="Pyruvate-ferredoxin oxidoreductase, PFOR, domain III"/>
    <property type="match status" value="1"/>
</dbReference>
<keyword evidence="5" id="KW-0813">Transport</keyword>
<keyword evidence="10" id="KW-0249">Electron transport</keyword>
<dbReference type="STRING" id="1314674.A0A0D7BU99"/>
<keyword evidence="11" id="KW-0560">Oxidoreductase</keyword>
<dbReference type="Gene3D" id="3.40.50.970">
    <property type="match status" value="1"/>
</dbReference>
<dbReference type="InterPro" id="IPR017938">
    <property type="entry name" value="Riboflavin_synthase-like_b-brl"/>
</dbReference>
<keyword evidence="7" id="KW-0288">FMN</keyword>
<evidence type="ECO:0000256" key="7">
    <source>
        <dbReference type="ARBA" id="ARBA00022643"/>
    </source>
</evidence>
<evidence type="ECO:0000256" key="5">
    <source>
        <dbReference type="ARBA" id="ARBA00022448"/>
    </source>
</evidence>
<evidence type="ECO:0000256" key="1">
    <source>
        <dbReference type="ARBA" id="ARBA00001917"/>
    </source>
</evidence>
<evidence type="ECO:0000256" key="10">
    <source>
        <dbReference type="ARBA" id="ARBA00022982"/>
    </source>
</evidence>
<dbReference type="GO" id="GO:0005829">
    <property type="term" value="C:cytosol"/>
    <property type="evidence" value="ECO:0007669"/>
    <property type="project" value="TreeGrafter"/>
</dbReference>
<dbReference type="Pfam" id="PF00175">
    <property type="entry name" value="NAD_binding_1"/>
    <property type="match status" value="1"/>
</dbReference>
<feature type="region of interest" description="Disordered" evidence="14">
    <location>
        <begin position="1"/>
        <end position="20"/>
    </location>
</feature>
<protein>
    <recommendedName>
        <fullName evidence="4">assimilatory sulfite reductase (NADPH)</fullName>
        <ecNumber evidence="4">1.8.1.2</ecNumber>
    </recommendedName>
</protein>
<feature type="domain" description="FAD-binding FR-type" evidence="15">
    <location>
        <begin position="661"/>
        <end position="892"/>
    </location>
</feature>
<dbReference type="Gene3D" id="3.40.50.80">
    <property type="entry name" value="Nucleotide-binding domain of ferredoxin-NADP reductase (FNR) module"/>
    <property type="match status" value="1"/>
</dbReference>
<dbReference type="GO" id="GO:0050660">
    <property type="term" value="F:flavin adenine dinucleotide binding"/>
    <property type="evidence" value="ECO:0007669"/>
    <property type="project" value="TreeGrafter"/>
</dbReference>
<dbReference type="CDD" id="cd06207">
    <property type="entry name" value="CyPoR_like"/>
    <property type="match status" value="1"/>
</dbReference>
<evidence type="ECO:0000256" key="12">
    <source>
        <dbReference type="ARBA" id="ARBA00052219"/>
    </source>
</evidence>
<dbReference type="SUPFAM" id="SSF53323">
    <property type="entry name" value="Pyruvate-ferredoxin oxidoreductase, PFOR, domain III"/>
    <property type="match status" value="1"/>
</dbReference>
<dbReference type="AlphaFoldDB" id="A0A0D7BU99"/>
<dbReference type="OrthoDB" id="1856718at2759"/>
<keyword evidence="17" id="KW-1185">Reference proteome</keyword>
<dbReference type="InterPro" id="IPR001709">
    <property type="entry name" value="Flavoprot_Pyr_Nucl_cyt_Rdtase"/>
</dbReference>
<sequence length="1046" mass="113038">MSGISTPLTASTVVSSPPSPTLKASAGSDSLFFNPRIQPFQVVEYVVSRPKTSSTIFVYDLAEQVGFGTMTKAWVKANGDKAQVVDLQTRAGAGLTLVGRLSEGTSSDATITAYTSTKGLAMMAPSLSHLPPATPTSRLVLQVPNLLLTDSEVSASLYPVASAIPIIPDGVVVFLSATPQEVVDFAQLAYKIPNQHVIHVFDHYSAAREVGQPLIPLGDISVKSDAPRDIFNAAGYKFFSYHGADDAESVLIAPNGPLALAAKAYAQKTPGFGVVVVKVLKPWDAEALLDTVPVSAKFVHVLDDVRDAHNHGLLYGEVFSTLLERSQTPNITGHRLTPAKVHQFLTRDGAFGQFLSTLVPLASQVDILSPSAKRLLLFTTPSSPLASFPYVLNDLFASNKGITTRLLSDHDAISSSGGVTANKLLLSLKKEAVDSLPLPVAIPYESSSGAVDFLAILDHTLLKSHDVLKYAADGAVVLVAAPWAPAEFEASIPTHTKSVISEKQLNVFALNASGAALSLVGQGSANKSVIETLVVNLAFLRLYLGKAATESVVLKVASAAFENSIEGISLEVANKIAWDALFAVPVAAPAADEKVSVLKAFQFNSIILDSHDNEGDAAVARLGSWHDAAKHLMFPDAFVPKVLADDREFPLNPALRPEVPEDTFLVTCTVNRRLTPTEYDRNVFHLEFDTSGTGLKYDIGEALGVHGWNDEKEVLDFISWYGIDPSKVITIPVGGEDGHLHTRTVFQALQQQVDLFGRPPKSFYTELAAYATSSLDRHALLFIGSPEGSATFKKLSEKDTVTFAEVFRMYPTAKPSVEKLALLVGDIKPRHYSIASAQAVVGDRVDLLVVTVDWLTPSGSPRYGQCTRYLSALKPGQKVTVSIKPSVMKLPADNKQPLIMAGLGTGAAPFRAFLQYRAWLQAKGEEVGPVYYYFGSRHQSQEYLYGEEIEAFIEDNVITRAGLAFSRDGPKKIYIQHKMLEDSEALATMLYDQKGVFYLCGPTWPVPDVYEALVNAFGKFKGVDATSAGEYLEGLKEEERYILEVY</sequence>
<dbReference type="InterPro" id="IPR017927">
    <property type="entry name" value="FAD-bd_FR_type"/>
</dbReference>
<dbReference type="SUPFAM" id="SSF52922">
    <property type="entry name" value="TK C-terminal domain-like"/>
    <property type="match status" value="1"/>
</dbReference>
<comment type="cofactor">
    <cofactor evidence="1">
        <name>FMN</name>
        <dbReference type="ChEBI" id="CHEBI:58210"/>
    </cofactor>
</comment>
<dbReference type="PRINTS" id="PR00371">
    <property type="entry name" value="FPNCR"/>
</dbReference>
<evidence type="ECO:0000256" key="8">
    <source>
        <dbReference type="ARBA" id="ARBA00022827"/>
    </source>
</evidence>
<evidence type="ECO:0000256" key="4">
    <source>
        <dbReference type="ARBA" id="ARBA00012604"/>
    </source>
</evidence>
<dbReference type="GO" id="GO:0004783">
    <property type="term" value="F:sulfite reductase (NADPH) activity"/>
    <property type="evidence" value="ECO:0007669"/>
    <property type="project" value="UniProtKB-EC"/>
</dbReference>
<keyword evidence="8" id="KW-0274">FAD</keyword>